<dbReference type="RefSeq" id="WP_121574054.1">
    <property type="nucleotide sequence ID" value="NZ_MJLZ01000007.1"/>
</dbReference>
<dbReference type="InterPro" id="IPR055235">
    <property type="entry name" value="ASD1_cat"/>
</dbReference>
<evidence type="ECO:0000313" key="10">
    <source>
        <dbReference type="Proteomes" id="UP000285648"/>
    </source>
</evidence>
<evidence type="ECO:0000256" key="5">
    <source>
        <dbReference type="ARBA" id="ARBA00022801"/>
    </source>
</evidence>
<dbReference type="AlphaFoldDB" id="A0A421DR81"/>
<dbReference type="Pfam" id="PF22848">
    <property type="entry name" value="ASD1_dom"/>
    <property type="match status" value="1"/>
</dbReference>
<dbReference type="Pfam" id="PF06964">
    <property type="entry name" value="Alpha-L-AF_C"/>
    <property type="match status" value="1"/>
</dbReference>
<dbReference type="SUPFAM" id="SSF51011">
    <property type="entry name" value="Glycosyl hydrolase domain"/>
    <property type="match status" value="1"/>
</dbReference>
<evidence type="ECO:0000259" key="8">
    <source>
        <dbReference type="SMART" id="SM00813"/>
    </source>
</evidence>
<dbReference type="OrthoDB" id="9758333at2"/>
<dbReference type="InterPro" id="IPR010720">
    <property type="entry name" value="Alpha-L-AF_C"/>
</dbReference>
<dbReference type="InterPro" id="IPR013780">
    <property type="entry name" value="Glyco_hydro_b"/>
</dbReference>
<organism evidence="9 10">
    <name type="scientific">Brenneria alni</name>
    <dbReference type="NCBI Taxonomy" id="71656"/>
    <lineage>
        <taxon>Bacteria</taxon>
        <taxon>Pseudomonadati</taxon>
        <taxon>Pseudomonadota</taxon>
        <taxon>Gammaproteobacteria</taxon>
        <taxon>Enterobacterales</taxon>
        <taxon>Pectobacteriaceae</taxon>
        <taxon>Brenneria</taxon>
    </lineage>
</organism>
<comment type="subunit">
    <text evidence="3">Homohexamer; trimer of dimers.</text>
</comment>
<dbReference type="GO" id="GO:0046556">
    <property type="term" value="F:alpha-L-arabinofuranosidase activity"/>
    <property type="evidence" value="ECO:0007669"/>
    <property type="project" value="UniProtKB-EC"/>
</dbReference>
<comment type="catalytic activity">
    <reaction evidence="1">
        <text>Hydrolysis of terminal non-reducing alpha-L-arabinofuranoside residues in alpha-L-arabinosides.</text>
        <dbReference type="EC" id="3.2.1.55"/>
    </reaction>
</comment>
<name>A0A421DR81_9GAMM</name>
<feature type="domain" description="Alpha-L-arabinofuranosidase C-terminal" evidence="8">
    <location>
        <begin position="321"/>
        <end position="510"/>
    </location>
</feature>
<accession>A0A421DR81</accession>
<dbReference type="SMART" id="SM00813">
    <property type="entry name" value="Alpha-L-AF_C"/>
    <property type="match status" value="1"/>
</dbReference>
<dbReference type="GO" id="GO:0000272">
    <property type="term" value="P:polysaccharide catabolic process"/>
    <property type="evidence" value="ECO:0007669"/>
    <property type="project" value="TreeGrafter"/>
</dbReference>
<keyword evidence="10" id="KW-1185">Reference proteome</keyword>
<dbReference type="SUPFAM" id="SSF51445">
    <property type="entry name" value="(Trans)glycosidases"/>
    <property type="match status" value="1"/>
</dbReference>
<dbReference type="Gene3D" id="2.60.40.1180">
    <property type="entry name" value="Golgi alpha-mannosidase II"/>
    <property type="match status" value="1"/>
</dbReference>
<dbReference type="Proteomes" id="UP000285648">
    <property type="component" value="Unassembled WGS sequence"/>
</dbReference>
<dbReference type="InterPro" id="IPR017853">
    <property type="entry name" value="GH"/>
</dbReference>
<keyword evidence="7" id="KW-0326">Glycosidase</keyword>
<evidence type="ECO:0000256" key="1">
    <source>
        <dbReference type="ARBA" id="ARBA00001462"/>
    </source>
</evidence>
<gene>
    <name evidence="9" type="ORF">BIY29_04815</name>
</gene>
<evidence type="ECO:0000313" key="9">
    <source>
        <dbReference type="EMBL" id="RLM26661.1"/>
    </source>
</evidence>
<dbReference type="EC" id="3.2.1.55" evidence="4"/>
<dbReference type="EMBL" id="MJLZ01000007">
    <property type="protein sequence ID" value="RLM26661.1"/>
    <property type="molecule type" value="Genomic_DNA"/>
</dbReference>
<keyword evidence="5" id="KW-0378">Hydrolase</keyword>
<evidence type="ECO:0000256" key="2">
    <source>
        <dbReference type="ARBA" id="ARBA00007186"/>
    </source>
</evidence>
<keyword evidence="6" id="KW-0119">Carbohydrate metabolism</keyword>
<dbReference type="PANTHER" id="PTHR43576">
    <property type="entry name" value="ALPHA-L-ARABINOFURANOSIDASE C-RELATED"/>
    <property type="match status" value="1"/>
</dbReference>
<comment type="caution">
    <text evidence="9">The sequence shown here is derived from an EMBL/GenBank/DDBJ whole genome shotgun (WGS) entry which is preliminary data.</text>
</comment>
<dbReference type="Gene3D" id="3.20.20.80">
    <property type="entry name" value="Glycosidases"/>
    <property type="match status" value="1"/>
</dbReference>
<protein>
    <recommendedName>
        <fullName evidence="4">non-reducing end alpha-L-arabinofuranosidase</fullName>
        <ecNumber evidence="4">3.2.1.55</ecNumber>
    </recommendedName>
</protein>
<dbReference type="PANTHER" id="PTHR43576:SF2">
    <property type="entry name" value="INTRACELLULAR EXO-ALPHA-L-ARABINOFURANOSIDASE 2"/>
    <property type="match status" value="1"/>
</dbReference>
<proteinExistence type="inferred from homology"/>
<reference evidence="9 10" key="1">
    <citation type="submission" date="2016-09" db="EMBL/GenBank/DDBJ databases">
        <authorList>
            <person name="Doonan J."/>
            <person name="Pachebat J.A."/>
            <person name="Golyshin P.N."/>
            <person name="Denman S."/>
            <person name="Mcdonald J.E."/>
        </authorList>
    </citation>
    <scope>NUCLEOTIDE SEQUENCE [LARGE SCALE GENOMIC DNA]</scope>
    <source>
        <strain evidence="9 10">NCPPB 3934</strain>
    </source>
</reference>
<evidence type="ECO:0000256" key="7">
    <source>
        <dbReference type="ARBA" id="ARBA00023295"/>
    </source>
</evidence>
<dbReference type="GO" id="GO:0046373">
    <property type="term" value="P:L-arabinose metabolic process"/>
    <property type="evidence" value="ECO:0007669"/>
    <property type="project" value="InterPro"/>
</dbReference>
<evidence type="ECO:0000256" key="4">
    <source>
        <dbReference type="ARBA" id="ARBA00012670"/>
    </source>
</evidence>
<evidence type="ECO:0000256" key="6">
    <source>
        <dbReference type="ARBA" id="ARBA00023277"/>
    </source>
</evidence>
<comment type="similarity">
    <text evidence="2">Belongs to the glycosyl hydrolase 51 family.</text>
</comment>
<sequence>MTKIRVLQNKEKVTVNAELHSQFIENLGTNIYNGIWVGEDSKIPNYHGIRKDIVDALARISPPVLRWPGGCHADHYHWRHGIGNRSERPVDYNEVFGSNILDYNQFGTHEFITLCHLVGSKPWININMLTGSPAEMVEWAEYCNRKEFTTLAKEREANGSPEPFHVEYWGIGNESWAGGGTYTAAEYIAEYRKYATAFPTFSNMLSPQSEHYPLKFIAVGPDGNKEKERVLWTKEFFSSISRFRQPKIDGYDLHFYNWNISDPTDNIVDFNEKQWFKVLSGALEIEDVVIEQHDLIQEGINNIAETEGPFQYKIDCDLIIGEWGNWHTFSCDDGRVLWQQCTMRDAITTALTLDIFHRHSDKVKMACVAQTVNVLNSLFLTDGERTILTPNYHVFDMYKVHREADLLVCQVDTEVLSSENNKTVNAIYGFASMKDNVINLNIINTDMFKEHTILIEFDKPVEFSNGTILKGESARSHNTFAAPHCVIPAVFNSINKVSDGIWAMSVSPSSISVVSFNV</sequence>
<evidence type="ECO:0000256" key="3">
    <source>
        <dbReference type="ARBA" id="ARBA00011165"/>
    </source>
</evidence>